<evidence type="ECO:0000313" key="1">
    <source>
        <dbReference type="EMBL" id="PJJ59393.1"/>
    </source>
</evidence>
<evidence type="ECO:0000313" key="2">
    <source>
        <dbReference type="Proteomes" id="UP000228535"/>
    </source>
</evidence>
<dbReference type="Pfam" id="PF11964">
    <property type="entry name" value="SpoIIAA-like"/>
    <property type="match status" value="1"/>
</dbReference>
<sequence length="145" mass="16782">MVFTYIGVPLSTDSWMEILYDTPSLSITYDDLNQWLYVEWKGQHNEVSAVTGGDLVLRLLQQHPCAKMLNDNSQVTSDWDKGAAWVGGHYYEQLANRGVRYVAWVYPPHWQARKSMDKAMQFVTRPMVVTFDDVATAYEWLRTTP</sequence>
<dbReference type="AlphaFoldDB" id="A0A2M9BN68"/>
<reference evidence="1 2" key="1">
    <citation type="submission" date="2017-11" db="EMBL/GenBank/DDBJ databases">
        <title>Genomic Encyclopedia of Archaeal and Bacterial Type Strains, Phase II (KMG-II): From Individual Species to Whole Genera.</title>
        <authorList>
            <person name="Goeker M."/>
        </authorList>
    </citation>
    <scope>NUCLEOTIDE SEQUENCE [LARGE SCALE GENOMIC DNA]</scope>
    <source>
        <strain evidence="1 2">DSM 11115</strain>
    </source>
</reference>
<proteinExistence type="predicted"/>
<gene>
    <name evidence="1" type="ORF">CLV45_0810</name>
</gene>
<accession>A0A2M9BN68</accession>
<dbReference type="RefSeq" id="WP_100335113.1">
    <property type="nucleotide sequence ID" value="NZ_PGFA01000001.1"/>
</dbReference>
<comment type="caution">
    <text evidence="1">The sequence shown here is derived from an EMBL/GenBank/DDBJ whole genome shotgun (WGS) entry which is preliminary data.</text>
</comment>
<name>A0A2M9BN68_9BACT</name>
<organism evidence="1 2">
    <name type="scientific">Hymenobacter chitinivorans DSM 11115</name>
    <dbReference type="NCBI Taxonomy" id="1121954"/>
    <lineage>
        <taxon>Bacteria</taxon>
        <taxon>Pseudomonadati</taxon>
        <taxon>Bacteroidota</taxon>
        <taxon>Cytophagia</taxon>
        <taxon>Cytophagales</taxon>
        <taxon>Hymenobacteraceae</taxon>
        <taxon>Hymenobacter</taxon>
    </lineage>
</organism>
<dbReference type="OrthoDB" id="893408at2"/>
<dbReference type="InterPro" id="IPR021866">
    <property type="entry name" value="SpoIIAA-like"/>
</dbReference>
<dbReference type="EMBL" id="PGFA01000001">
    <property type="protein sequence ID" value="PJJ59393.1"/>
    <property type="molecule type" value="Genomic_DNA"/>
</dbReference>
<protein>
    <recommendedName>
        <fullName evidence="3">SpoIIAA-like protein</fullName>
    </recommendedName>
</protein>
<dbReference type="Proteomes" id="UP000228535">
    <property type="component" value="Unassembled WGS sequence"/>
</dbReference>
<keyword evidence="2" id="KW-1185">Reference proteome</keyword>
<evidence type="ECO:0008006" key="3">
    <source>
        <dbReference type="Google" id="ProtNLM"/>
    </source>
</evidence>